<feature type="transmembrane region" description="Helical" evidence="3">
    <location>
        <begin position="79"/>
        <end position="103"/>
    </location>
</feature>
<dbReference type="InterPro" id="IPR048254">
    <property type="entry name" value="CDP_ALCOHOL_P_TRANSF_CS"/>
</dbReference>
<keyword evidence="5" id="KW-1185">Reference proteome</keyword>
<dbReference type="AlphaFoldDB" id="V5WKF5"/>
<evidence type="ECO:0000313" key="4">
    <source>
        <dbReference type="EMBL" id="AHC15676.1"/>
    </source>
</evidence>
<reference evidence="4 5" key="1">
    <citation type="journal article" date="2015" name="Stand. Genomic Sci.">
        <title>Complete genome sequence and description of Salinispira pacifica gen. nov., sp. nov., a novel spirochaete isolated form a hypersaline microbial mat.</title>
        <authorList>
            <person name="Ben Hania W."/>
            <person name="Joseph M."/>
            <person name="Schumann P."/>
            <person name="Bunk B."/>
            <person name="Fiebig A."/>
            <person name="Sproer C."/>
            <person name="Klenk H.P."/>
            <person name="Fardeau M.L."/>
            <person name="Spring S."/>
        </authorList>
    </citation>
    <scope>NUCLEOTIDE SEQUENCE [LARGE SCALE GENOMIC DNA]</scope>
    <source>
        <strain evidence="4 5">L21-RPul-D2</strain>
    </source>
</reference>
<keyword evidence="3" id="KW-0472">Membrane</keyword>
<dbReference type="InterPro" id="IPR000462">
    <property type="entry name" value="CDP-OH_P_trans"/>
</dbReference>
<dbReference type="GO" id="GO:0016780">
    <property type="term" value="F:phosphotransferase activity, for other substituted phosphate groups"/>
    <property type="evidence" value="ECO:0007669"/>
    <property type="project" value="InterPro"/>
</dbReference>
<keyword evidence="3" id="KW-0812">Transmembrane</keyword>
<dbReference type="KEGG" id="slr:L21SP2_2319"/>
<accession>V5WKF5</accession>
<comment type="similarity">
    <text evidence="2">Belongs to the CDP-alcohol phosphatidyltransferase class-I family.</text>
</comment>
<organism evidence="4 5">
    <name type="scientific">Salinispira pacifica</name>
    <dbReference type="NCBI Taxonomy" id="1307761"/>
    <lineage>
        <taxon>Bacteria</taxon>
        <taxon>Pseudomonadati</taxon>
        <taxon>Spirochaetota</taxon>
        <taxon>Spirochaetia</taxon>
        <taxon>Spirochaetales</taxon>
        <taxon>Spirochaetaceae</taxon>
        <taxon>Salinispira</taxon>
    </lineage>
</organism>
<evidence type="ECO:0000256" key="1">
    <source>
        <dbReference type="ARBA" id="ARBA00022679"/>
    </source>
</evidence>
<keyword evidence="3" id="KW-1133">Transmembrane helix</keyword>
<dbReference type="Proteomes" id="UP000018680">
    <property type="component" value="Chromosome"/>
</dbReference>
<dbReference type="GO" id="GO:0008654">
    <property type="term" value="P:phospholipid biosynthetic process"/>
    <property type="evidence" value="ECO:0007669"/>
    <property type="project" value="InterPro"/>
</dbReference>
<feature type="transmembrane region" description="Helical" evidence="3">
    <location>
        <begin position="153"/>
        <end position="170"/>
    </location>
</feature>
<proteinExistence type="inferred from homology"/>
<dbReference type="RefSeq" id="WP_024268580.1">
    <property type="nucleotide sequence ID" value="NC_023035.1"/>
</dbReference>
<dbReference type="InterPro" id="IPR043130">
    <property type="entry name" value="CDP-OH_PTrfase_TM_dom"/>
</dbReference>
<feature type="transmembrane region" description="Helical" evidence="3">
    <location>
        <begin position="176"/>
        <end position="197"/>
    </location>
</feature>
<name>V5WKF5_9SPIO</name>
<dbReference type="STRING" id="1307761.L21SP2_2319"/>
<dbReference type="Gene3D" id="1.20.120.1760">
    <property type="match status" value="1"/>
</dbReference>
<gene>
    <name evidence="4" type="ORF">L21SP2_2319</name>
</gene>
<dbReference type="EMBL" id="CP006939">
    <property type="protein sequence ID" value="AHC15676.1"/>
    <property type="molecule type" value="Genomic_DNA"/>
</dbReference>
<dbReference type="GO" id="GO:0016020">
    <property type="term" value="C:membrane"/>
    <property type="evidence" value="ECO:0007669"/>
    <property type="project" value="InterPro"/>
</dbReference>
<feature type="transmembrane region" description="Helical" evidence="3">
    <location>
        <begin position="31"/>
        <end position="58"/>
    </location>
</feature>
<evidence type="ECO:0000256" key="3">
    <source>
        <dbReference type="SAM" id="Phobius"/>
    </source>
</evidence>
<protein>
    <submittedName>
        <fullName evidence="4">Putative phosphatidylglycerophosphate synthase</fullName>
    </submittedName>
</protein>
<sequence length="202" mass="22122">MFDRELREVKDRILSLGTAPFRHVHPISITIFSLAAGLAALYFLVAGHPVSALAFWAANRILDGLDGLVARRYGKQSDAGGFIDIIADFLIYSGIPIALALQLDTPEGFLAAAVLLGSFYLNAAVWMSGSALLEKLRNRDQNRGSTSMIMPRGLIEGFETIVFFTLMMLFPGSFQLLAYLMAALTIIGAFISFVRTLNMLQK</sequence>
<dbReference type="HOGENOM" id="CLU_080384_2_0_12"/>
<evidence type="ECO:0000256" key="2">
    <source>
        <dbReference type="RuleBase" id="RU003750"/>
    </source>
</evidence>
<dbReference type="Pfam" id="PF01066">
    <property type="entry name" value="CDP-OH_P_transf"/>
    <property type="match status" value="1"/>
</dbReference>
<dbReference type="PROSITE" id="PS00379">
    <property type="entry name" value="CDP_ALCOHOL_P_TRANSF"/>
    <property type="match status" value="1"/>
</dbReference>
<dbReference type="eggNOG" id="COG0558">
    <property type="taxonomic scope" value="Bacteria"/>
</dbReference>
<evidence type="ECO:0000313" key="5">
    <source>
        <dbReference type="Proteomes" id="UP000018680"/>
    </source>
</evidence>
<feature type="transmembrane region" description="Helical" evidence="3">
    <location>
        <begin position="109"/>
        <end position="133"/>
    </location>
</feature>
<keyword evidence="1 2" id="KW-0808">Transferase</keyword>